<evidence type="ECO:0000256" key="6">
    <source>
        <dbReference type="ARBA" id="ARBA00023033"/>
    </source>
</evidence>
<dbReference type="InterPro" id="IPR036396">
    <property type="entry name" value="Cyt_P450_sf"/>
</dbReference>
<evidence type="ECO:0000256" key="4">
    <source>
        <dbReference type="ARBA" id="ARBA00023002"/>
    </source>
</evidence>
<evidence type="ECO:0000256" key="8">
    <source>
        <dbReference type="RuleBase" id="RU000461"/>
    </source>
</evidence>
<evidence type="ECO:0000256" key="2">
    <source>
        <dbReference type="ARBA" id="ARBA00022617"/>
    </source>
</evidence>
<dbReference type="AlphaFoldDB" id="A0AAN9GPZ6"/>
<dbReference type="PROSITE" id="PS00086">
    <property type="entry name" value="CYTOCHROME_P450"/>
    <property type="match status" value="1"/>
</dbReference>
<sequence>METVSESGSSVTVALLLGLVVVILAYLRFKSTSSKKLAPGPRGLDALRGMVSALREGSLNRQAEQWSRQYGPLVLCRSAVGDLCVLNSPRLVREMFASRETEHLTNNRPRCFVGWFALYDFRDVIVSSPQYRPEWPKMRKMFHQAIKFYGDGVERMESKVMEELRRLTTELEADCGQDVDMDHVISTSAMRIVLTLVTGECPDPEVAARAKLLNDLTNEMFSPITDTLLTAFPWLRHLPLLPYRKLCRDVITTRDCLMHDLFTEPKATHVRGQPRGIVDVLLDEQEKEENQWMTDDHIRGLVLNIIAAAVSTSTQTLKALFLYLTHNPEVARKLQDEIDSKIGKRTPRLQDMSDLPYAEAVTWETLRLASPASMGLPHLTTDDVTVDGYIVPKGATVFANILGFHHDPEIFSDPEAFHPERFLDDEGQMLPANDPLRQSMIAFGVGKRSCVGESFARSRVFLYVTTLLQQFDVLPPTQHELLPVTRSSWKNGIVLELKPYHAVFRPREHTQHVTPHRSTQS</sequence>
<dbReference type="GO" id="GO:0016705">
    <property type="term" value="F:oxidoreductase activity, acting on paired donors, with incorporation or reduction of molecular oxygen"/>
    <property type="evidence" value="ECO:0007669"/>
    <property type="project" value="InterPro"/>
</dbReference>
<accession>A0AAN9GPZ6</accession>
<keyword evidence="2 7" id="KW-0349">Heme</keyword>
<dbReference type="PRINTS" id="PR00463">
    <property type="entry name" value="EP450I"/>
</dbReference>
<dbReference type="PANTHER" id="PTHR24289:SF1">
    <property type="entry name" value="STEROID 17-ALPHA-HYDROXYLASE_17,20 LYASE"/>
    <property type="match status" value="1"/>
</dbReference>
<comment type="caution">
    <text evidence="10">The sequence shown here is derived from an EMBL/GenBank/DDBJ whole genome shotgun (WGS) entry which is preliminary data.</text>
</comment>
<dbReference type="PRINTS" id="PR00385">
    <property type="entry name" value="P450"/>
</dbReference>
<proteinExistence type="inferred from homology"/>
<evidence type="ECO:0000256" key="5">
    <source>
        <dbReference type="ARBA" id="ARBA00023004"/>
    </source>
</evidence>
<feature type="transmembrane region" description="Helical" evidence="9">
    <location>
        <begin position="12"/>
        <end position="29"/>
    </location>
</feature>
<name>A0AAN9GPZ6_9CAEN</name>
<dbReference type="InterPro" id="IPR001128">
    <property type="entry name" value="Cyt_P450"/>
</dbReference>
<keyword evidence="11" id="KW-1185">Reference proteome</keyword>
<evidence type="ECO:0000256" key="3">
    <source>
        <dbReference type="ARBA" id="ARBA00022723"/>
    </source>
</evidence>
<evidence type="ECO:0008006" key="12">
    <source>
        <dbReference type="Google" id="ProtNLM"/>
    </source>
</evidence>
<keyword evidence="9" id="KW-1133">Transmembrane helix</keyword>
<protein>
    <recommendedName>
        <fullName evidence="12">Cytochrome P450</fullName>
    </recommendedName>
</protein>
<dbReference type="PANTHER" id="PTHR24289">
    <property type="entry name" value="STEROID 17-ALPHA-HYDROXYLASE/17,20 LYASE"/>
    <property type="match status" value="1"/>
</dbReference>
<dbReference type="InterPro" id="IPR017972">
    <property type="entry name" value="Cyt_P450_CS"/>
</dbReference>
<comment type="cofactor">
    <cofactor evidence="7">
        <name>heme</name>
        <dbReference type="ChEBI" id="CHEBI:30413"/>
    </cofactor>
</comment>
<keyword evidence="9" id="KW-0812">Transmembrane</keyword>
<dbReference type="SUPFAM" id="SSF48264">
    <property type="entry name" value="Cytochrome P450"/>
    <property type="match status" value="1"/>
</dbReference>
<keyword evidence="5 7" id="KW-0408">Iron</keyword>
<dbReference type="InterPro" id="IPR002401">
    <property type="entry name" value="Cyt_P450_E_grp-I"/>
</dbReference>
<dbReference type="GO" id="GO:0004497">
    <property type="term" value="F:monooxygenase activity"/>
    <property type="evidence" value="ECO:0007669"/>
    <property type="project" value="UniProtKB-KW"/>
</dbReference>
<dbReference type="GO" id="GO:0020037">
    <property type="term" value="F:heme binding"/>
    <property type="evidence" value="ECO:0007669"/>
    <property type="project" value="InterPro"/>
</dbReference>
<reference evidence="10 11" key="1">
    <citation type="submission" date="2024-02" db="EMBL/GenBank/DDBJ databases">
        <title>Chromosome-scale genome assembly of the rough periwinkle Littorina saxatilis.</title>
        <authorList>
            <person name="De Jode A."/>
            <person name="Faria R."/>
            <person name="Formenti G."/>
            <person name="Sims Y."/>
            <person name="Smith T.P."/>
            <person name="Tracey A."/>
            <person name="Wood J.M.D."/>
            <person name="Zagrodzka Z.B."/>
            <person name="Johannesson K."/>
            <person name="Butlin R.K."/>
            <person name="Leder E.H."/>
        </authorList>
    </citation>
    <scope>NUCLEOTIDE SEQUENCE [LARGE SCALE GENOMIC DNA]</scope>
    <source>
        <strain evidence="10">Snail1</strain>
        <tissue evidence="10">Muscle</tissue>
    </source>
</reference>
<dbReference type="EMBL" id="JBAMIC010000001">
    <property type="protein sequence ID" value="KAK7116568.1"/>
    <property type="molecule type" value="Genomic_DNA"/>
</dbReference>
<comment type="similarity">
    <text evidence="1 8">Belongs to the cytochrome P450 family.</text>
</comment>
<dbReference type="Gene3D" id="1.10.630.10">
    <property type="entry name" value="Cytochrome P450"/>
    <property type="match status" value="1"/>
</dbReference>
<keyword evidence="9" id="KW-0472">Membrane</keyword>
<dbReference type="Pfam" id="PF00067">
    <property type="entry name" value="p450"/>
    <property type="match status" value="1"/>
</dbReference>
<evidence type="ECO:0000313" key="11">
    <source>
        <dbReference type="Proteomes" id="UP001374579"/>
    </source>
</evidence>
<keyword evidence="3 7" id="KW-0479">Metal-binding</keyword>
<organism evidence="10 11">
    <name type="scientific">Littorina saxatilis</name>
    <dbReference type="NCBI Taxonomy" id="31220"/>
    <lineage>
        <taxon>Eukaryota</taxon>
        <taxon>Metazoa</taxon>
        <taxon>Spiralia</taxon>
        <taxon>Lophotrochozoa</taxon>
        <taxon>Mollusca</taxon>
        <taxon>Gastropoda</taxon>
        <taxon>Caenogastropoda</taxon>
        <taxon>Littorinimorpha</taxon>
        <taxon>Littorinoidea</taxon>
        <taxon>Littorinidae</taxon>
        <taxon>Littorina</taxon>
    </lineage>
</organism>
<gene>
    <name evidence="10" type="ORF">V1264_002229</name>
</gene>
<evidence type="ECO:0000256" key="9">
    <source>
        <dbReference type="SAM" id="Phobius"/>
    </source>
</evidence>
<dbReference type="Proteomes" id="UP001374579">
    <property type="component" value="Unassembled WGS sequence"/>
</dbReference>
<keyword evidence="6 8" id="KW-0503">Monooxygenase</keyword>
<keyword evidence="4 8" id="KW-0560">Oxidoreductase</keyword>
<dbReference type="GO" id="GO:0005506">
    <property type="term" value="F:iron ion binding"/>
    <property type="evidence" value="ECO:0007669"/>
    <property type="project" value="InterPro"/>
</dbReference>
<evidence type="ECO:0000313" key="10">
    <source>
        <dbReference type="EMBL" id="KAK7116568.1"/>
    </source>
</evidence>
<evidence type="ECO:0000256" key="7">
    <source>
        <dbReference type="PIRSR" id="PIRSR602401-1"/>
    </source>
</evidence>
<feature type="binding site" description="axial binding residue" evidence="7">
    <location>
        <position position="450"/>
    </location>
    <ligand>
        <name>heme</name>
        <dbReference type="ChEBI" id="CHEBI:30413"/>
    </ligand>
    <ligandPart>
        <name>Fe</name>
        <dbReference type="ChEBI" id="CHEBI:18248"/>
    </ligandPart>
</feature>
<evidence type="ECO:0000256" key="1">
    <source>
        <dbReference type="ARBA" id="ARBA00010617"/>
    </source>
</evidence>